<evidence type="ECO:0000256" key="1">
    <source>
        <dbReference type="ARBA" id="ARBA00010333"/>
    </source>
</evidence>
<feature type="signal peptide" evidence="6">
    <location>
        <begin position="1"/>
        <end position="34"/>
    </location>
</feature>
<evidence type="ECO:0000256" key="5">
    <source>
        <dbReference type="SAM" id="MobiDB-lite"/>
    </source>
</evidence>
<evidence type="ECO:0000256" key="6">
    <source>
        <dbReference type="SAM" id="SignalP"/>
    </source>
</evidence>
<dbReference type="InterPro" id="IPR051455">
    <property type="entry name" value="Bact_solute-bind_prot3"/>
</dbReference>
<dbReference type="PROSITE" id="PS01039">
    <property type="entry name" value="SBP_BACTERIAL_3"/>
    <property type="match status" value="1"/>
</dbReference>
<dbReference type="PANTHER" id="PTHR30085:SF6">
    <property type="entry name" value="ABC TRANSPORTER GLUTAMINE-BINDING PROTEIN GLNH"/>
    <property type="match status" value="1"/>
</dbReference>
<evidence type="ECO:0000259" key="7">
    <source>
        <dbReference type="SMART" id="SM00062"/>
    </source>
</evidence>
<feature type="domain" description="Solute-binding protein family 3/N-terminal" evidence="7">
    <location>
        <begin position="104"/>
        <end position="326"/>
    </location>
</feature>
<protein>
    <submittedName>
        <fullName evidence="8">Extracellular solute-binding protein family 3</fullName>
    </submittedName>
</protein>
<keyword evidence="3 6" id="KW-0732">Signal</keyword>
<dbReference type="EMBL" id="CAJC01000022">
    <property type="protein sequence ID" value="CCI51705.1"/>
    <property type="molecule type" value="Genomic_DNA"/>
</dbReference>
<gene>
    <name evidence="8" type="ORF">BN13_1180005</name>
</gene>
<dbReference type="InterPro" id="IPR018313">
    <property type="entry name" value="SBP_3_CS"/>
</dbReference>
<evidence type="ECO:0000313" key="9">
    <source>
        <dbReference type="Proteomes" id="UP000035720"/>
    </source>
</evidence>
<feature type="region of interest" description="Disordered" evidence="5">
    <location>
        <begin position="50"/>
        <end position="69"/>
    </location>
</feature>
<dbReference type="AlphaFoldDB" id="A0A077M7C3"/>
<dbReference type="Gene3D" id="3.40.190.10">
    <property type="entry name" value="Periplasmic binding protein-like II"/>
    <property type="match status" value="2"/>
</dbReference>
<evidence type="ECO:0000313" key="8">
    <source>
        <dbReference type="EMBL" id="CCI51705.1"/>
    </source>
</evidence>
<dbReference type="SMART" id="SM00062">
    <property type="entry name" value="PBPb"/>
    <property type="match status" value="1"/>
</dbReference>
<dbReference type="STRING" id="1193518.BN13_1180005"/>
<dbReference type="CDD" id="cd13690">
    <property type="entry name" value="PBP2_GluB"/>
    <property type="match status" value="1"/>
</dbReference>
<dbReference type="SUPFAM" id="SSF53850">
    <property type="entry name" value="Periplasmic binding protein-like II"/>
    <property type="match status" value="1"/>
</dbReference>
<dbReference type="GO" id="GO:0030288">
    <property type="term" value="C:outer membrane-bounded periplasmic space"/>
    <property type="evidence" value="ECO:0007669"/>
    <property type="project" value="TreeGrafter"/>
</dbReference>
<evidence type="ECO:0000256" key="2">
    <source>
        <dbReference type="ARBA" id="ARBA00022448"/>
    </source>
</evidence>
<dbReference type="PANTHER" id="PTHR30085">
    <property type="entry name" value="AMINO ACID ABC TRANSPORTER PERMEASE"/>
    <property type="match status" value="1"/>
</dbReference>
<organism evidence="8 9">
    <name type="scientific">Nostocoides jenkinsii Ben 74</name>
    <dbReference type="NCBI Taxonomy" id="1193518"/>
    <lineage>
        <taxon>Bacteria</taxon>
        <taxon>Bacillati</taxon>
        <taxon>Actinomycetota</taxon>
        <taxon>Actinomycetes</taxon>
        <taxon>Micrococcales</taxon>
        <taxon>Intrasporangiaceae</taxon>
        <taxon>Nostocoides</taxon>
    </lineage>
</organism>
<dbReference type="OrthoDB" id="9807888at2"/>
<proteinExistence type="inferred from homology"/>
<keyword evidence="9" id="KW-1185">Reference proteome</keyword>
<evidence type="ECO:0000256" key="3">
    <source>
        <dbReference type="ARBA" id="ARBA00022729"/>
    </source>
</evidence>
<feature type="chain" id="PRO_5001721207" evidence="6">
    <location>
        <begin position="35"/>
        <end position="341"/>
    </location>
</feature>
<accession>A0A077M7C3</accession>
<dbReference type="InterPro" id="IPR001638">
    <property type="entry name" value="Solute-binding_3/MltF_N"/>
</dbReference>
<dbReference type="Proteomes" id="UP000035720">
    <property type="component" value="Unassembled WGS sequence"/>
</dbReference>
<name>A0A077M7C3_9MICO</name>
<comment type="similarity">
    <text evidence="1 4">Belongs to the bacterial solute-binding protein 3 family.</text>
</comment>
<evidence type="ECO:0000256" key="4">
    <source>
        <dbReference type="RuleBase" id="RU003744"/>
    </source>
</evidence>
<keyword evidence="2" id="KW-0813">Transport</keyword>
<dbReference type="Pfam" id="PF00497">
    <property type="entry name" value="SBP_bac_3"/>
    <property type="match status" value="1"/>
</dbReference>
<reference evidence="8 9" key="1">
    <citation type="journal article" date="2013" name="ISME J.">
        <title>A metabolic model for members of the genus Tetrasphaera involved in enhanced biological phosphorus removal.</title>
        <authorList>
            <person name="Kristiansen R."/>
            <person name="Nguyen H.T.T."/>
            <person name="Saunders A.M."/>
            <person name="Nielsen J.L."/>
            <person name="Wimmer R."/>
            <person name="Le V.Q."/>
            <person name="McIlroy S.J."/>
            <person name="Petrovski S."/>
            <person name="Seviour R.J."/>
            <person name="Calteau A."/>
            <person name="Nielsen K.L."/>
            <person name="Nielsen P.H."/>
        </authorList>
    </citation>
    <scope>NUCLEOTIDE SEQUENCE [LARGE SCALE GENOMIC DNA]</scope>
    <source>
        <strain evidence="8 9">Ben 74</strain>
    </source>
</reference>
<sequence>MSRLARVTPARPTPTRLATARLATARIAATTLLAAGALAGCAGGNYPTTPVPTTSSASTTSNTATTASTCDRATATETYEPLSGIPATSSIDDEGMRTIIDRGRLVVGVSADTYLLAARNPLTNSIEGFDIDIAKAIAKAIFGDENKVTWRVITAADRIPLLQSGDLDLVARNMTMTCGRWQDIAFSAEYYHAGQKVLVARDSSAETLEDLKGQRVCAPTGTTSLTKLREFNGVEVVTAPNHTGCLVKFQQRQADAITGDDTVLAGLAAQDPYARVTGADALTDEPYGLGINEDNVYFTRYVNAVLAQMKSDGTWKKIYDKWLSASLGKAPTPPAANYGRG</sequence>
<comment type="caution">
    <text evidence="8">The sequence shown here is derived from an EMBL/GenBank/DDBJ whole genome shotgun (WGS) entry which is preliminary data.</text>
</comment>
<dbReference type="GO" id="GO:0006865">
    <property type="term" value="P:amino acid transport"/>
    <property type="evidence" value="ECO:0007669"/>
    <property type="project" value="TreeGrafter"/>
</dbReference>
<dbReference type="GO" id="GO:0005576">
    <property type="term" value="C:extracellular region"/>
    <property type="evidence" value="ECO:0007669"/>
    <property type="project" value="TreeGrafter"/>
</dbReference>
<dbReference type="RefSeq" id="WP_084733806.1">
    <property type="nucleotide sequence ID" value="NZ_HF571038.1"/>
</dbReference>